<evidence type="ECO:0000256" key="6">
    <source>
        <dbReference type="HAMAP-Rule" id="MF_01007"/>
    </source>
</evidence>
<keyword evidence="5 6" id="KW-0949">S-adenosyl-L-methionine</keyword>
<feature type="binding site" evidence="6">
    <location>
        <position position="69"/>
    </location>
    <ligand>
        <name>S-adenosyl-L-methionine</name>
        <dbReference type="ChEBI" id="CHEBI:59789"/>
    </ligand>
</feature>
<dbReference type="GO" id="GO:0070475">
    <property type="term" value="P:rRNA base methylation"/>
    <property type="evidence" value="ECO:0007669"/>
    <property type="project" value="UniProtKB-UniRule"/>
</dbReference>
<dbReference type="SUPFAM" id="SSF53335">
    <property type="entry name" value="S-adenosyl-L-methionine-dependent methyltransferases"/>
    <property type="match status" value="1"/>
</dbReference>
<feature type="binding site" evidence="6">
    <location>
        <begin position="51"/>
        <end position="53"/>
    </location>
    <ligand>
        <name>S-adenosyl-L-methionine</name>
        <dbReference type="ChEBI" id="CHEBI:59789"/>
    </ligand>
</feature>
<dbReference type="OrthoDB" id="9806637at2"/>
<dbReference type="PANTHER" id="PTHR11265">
    <property type="entry name" value="S-ADENOSYL-METHYLTRANSFERASE MRAW"/>
    <property type="match status" value="1"/>
</dbReference>
<keyword evidence="6" id="KW-0963">Cytoplasm</keyword>
<dbReference type="NCBIfam" id="TIGR00006">
    <property type="entry name" value="16S rRNA (cytosine(1402)-N(4))-methyltransferase RsmH"/>
    <property type="match status" value="1"/>
</dbReference>
<dbReference type="FunFam" id="1.10.150.170:FF:000003">
    <property type="entry name" value="Ribosomal RNA small subunit methyltransferase H"/>
    <property type="match status" value="1"/>
</dbReference>
<dbReference type="SUPFAM" id="SSF81799">
    <property type="entry name" value="Putative methyltransferase TM0872, insert domain"/>
    <property type="match status" value="1"/>
</dbReference>
<feature type="region of interest" description="Disordered" evidence="7">
    <location>
        <begin position="1"/>
        <end position="24"/>
    </location>
</feature>
<dbReference type="GO" id="GO:0005737">
    <property type="term" value="C:cytoplasm"/>
    <property type="evidence" value="ECO:0007669"/>
    <property type="project" value="UniProtKB-SubCell"/>
</dbReference>
<sequence length="340" mass="36755">MVTDPTGADTPDSGPQTSGSDAPHIPVLLRPFLRAVAPLRGRWLDGTFGAGGYTRALLAEGADKVYGVDRDPLALEMAAPWAGAYGGRLELVQGVFSRMDDYAQDLDGVVLDLGVSSMQLDLAERGFSFMRDGPLDMRMSQSGRSAEDIVNEADEGDIADILYHYGEERASRRIARAIVREREAARINSTLQLAGIIEKCLPRSKPNQSHPATRSFQALRIAVNDEYGELVAGLEAAERALAPGGQLAVVTFHSIEDRMVKRFLAARSGGAGRANRYAPETVEDAPQFTVKSRKAIGPDEQELIENPRSRSAKLRVAVRTDAPAGPVDRKSIGMPMLKGK</sequence>
<evidence type="ECO:0000256" key="4">
    <source>
        <dbReference type="ARBA" id="ARBA00022679"/>
    </source>
</evidence>
<accession>A0A2V4MWB9</accession>
<evidence type="ECO:0000256" key="7">
    <source>
        <dbReference type="SAM" id="MobiDB-lite"/>
    </source>
</evidence>
<dbReference type="InterPro" id="IPR023397">
    <property type="entry name" value="SAM-dep_MeTrfase_MraW_recog"/>
</dbReference>
<name>A0A2V4MWB9_9RHOB</name>
<dbReference type="RefSeq" id="WP_110795340.1">
    <property type="nucleotide sequence ID" value="NZ_KZ826482.1"/>
</dbReference>
<dbReference type="Gene3D" id="3.40.50.150">
    <property type="entry name" value="Vaccinia Virus protein VP39"/>
    <property type="match status" value="1"/>
</dbReference>
<feature type="region of interest" description="Disordered" evidence="7">
    <location>
        <begin position="296"/>
        <end position="340"/>
    </location>
</feature>
<keyword evidence="9" id="KW-1185">Reference proteome</keyword>
<evidence type="ECO:0000313" key="9">
    <source>
        <dbReference type="Proteomes" id="UP000248012"/>
    </source>
</evidence>
<evidence type="ECO:0000256" key="5">
    <source>
        <dbReference type="ARBA" id="ARBA00022691"/>
    </source>
</evidence>
<gene>
    <name evidence="6" type="primary">rsmH</name>
    <name evidence="8" type="ORF">DI396_06505</name>
</gene>
<dbReference type="CDD" id="cd02440">
    <property type="entry name" value="AdoMet_MTases"/>
    <property type="match status" value="1"/>
</dbReference>
<dbReference type="AlphaFoldDB" id="A0A2V4MWB9"/>
<feature type="binding site" evidence="6">
    <location>
        <position position="96"/>
    </location>
    <ligand>
        <name>S-adenosyl-L-methionine</name>
        <dbReference type="ChEBI" id="CHEBI:59789"/>
    </ligand>
</feature>
<comment type="caution">
    <text evidence="8">The sequence shown here is derived from an EMBL/GenBank/DDBJ whole genome shotgun (WGS) entry which is preliminary data.</text>
</comment>
<feature type="binding site" evidence="6">
    <location>
        <position position="112"/>
    </location>
    <ligand>
        <name>S-adenosyl-L-methionine</name>
        <dbReference type="ChEBI" id="CHEBI:59789"/>
    </ligand>
</feature>
<dbReference type="Proteomes" id="UP000248012">
    <property type="component" value="Unassembled WGS sequence"/>
</dbReference>
<keyword evidence="2 6" id="KW-0698">rRNA processing</keyword>
<reference evidence="8 9" key="1">
    <citation type="submission" date="2018-05" db="EMBL/GenBank/DDBJ databases">
        <title>Oceanovita maritima gen. nov., sp. nov., a marine bacterium in the family Rhodobacteraceae isolated from surface seawater of Lundu port Xiamen, China.</title>
        <authorList>
            <person name="Hetharua B.H."/>
            <person name="Min D."/>
            <person name="Liao H."/>
            <person name="Tian Y."/>
        </authorList>
    </citation>
    <scope>NUCLEOTIDE SEQUENCE [LARGE SCALE GENOMIC DNA]</scope>
    <source>
        <strain evidence="8 9">FSX-11</strain>
    </source>
</reference>
<keyword evidence="3 6" id="KW-0489">Methyltransferase</keyword>
<protein>
    <recommendedName>
        <fullName evidence="6">Ribosomal RNA small subunit methyltransferase H</fullName>
        <ecNumber evidence="6">2.1.1.199</ecNumber>
    </recommendedName>
    <alternativeName>
        <fullName evidence="6">16S rRNA m(4)C1402 methyltransferase</fullName>
    </alternativeName>
    <alternativeName>
        <fullName evidence="6">rRNA (cytosine-N(4)-)-methyltransferase RsmH</fullName>
    </alternativeName>
</protein>
<dbReference type="PANTHER" id="PTHR11265:SF0">
    <property type="entry name" value="12S RRNA N4-METHYLCYTIDINE METHYLTRANSFERASE"/>
    <property type="match status" value="1"/>
</dbReference>
<feature type="binding site" evidence="6">
    <location>
        <position position="119"/>
    </location>
    <ligand>
        <name>S-adenosyl-L-methionine</name>
        <dbReference type="ChEBI" id="CHEBI:59789"/>
    </ligand>
</feature>
<dbReference type="GO" id="GO:0071424">
    <property type="term" value="F:rRNA (cytosine-N4-)-methyltransferase activity"/>
    <property type="evidence" value="ECO:0007669"/>
    <property type="project" value="UniProtKB-UniRule"/>
</dbReference>
<dbReference type="PIRSF" id="PIRSF004486">
    <property type="entry name" value="MraW"/>
    <property type="match status" value="1"/>
</dbReference>
<comment type="catalytic activity">
    <reaction evidence="6">
        <text>cytidine(1402) in 16S rRNA + S-adenosyl-L-methionine = N(4)-methylcytidine(1402) in 16S rRNA + S-adenosyl-L-homocysteine + H(+)</text>
        <dbReference type="Rhea" id="RHEA:42928"/>
        <dbReference type="Rhea" id="RHEA-COMP:10286"/>
        <dbReference type="Rhea" id="RHEA-COMP:10287"/>
        <dbReference type="ChEBI" id="CHEBI:15378"/>
        <dbReference type="ChEBI" id="CHEBI:57856"/>
        <dbReference type="ChEBI" id="CHEBI:59789"/>
        <dbReference type="ChEBI" id="CHEBI:74506"/>
        <dbReference type="ChEBI" id="CHEBI:82748"/>
        <dbReference type="EC" id="2.1.1.199"/>
    </reaction>
</comment>
<dbReference type="HAMAP" id="MF_01007">
    <property type="entry name" value="16SrRNA_methyltr_H"/>
    <property type="match status" value="1"/>
</dbReference>
<organism evidence="8 9">
    <name type="scientific">Litorivita pollutaquae</name>
    <dbReference type="NCBI Taxonomy" id="2200892"/>
    <lineage>
        <taxon>Bacteria</taxon>
        <taxon>Pseudomonadati</taxon>
        <taxon>Pseudomonadota</taxon>
        <taxon>Alphaproteobacteria</taxon>
        <taxon>Rhodobacterales</taxon>
        <taxon>Paracoccaceae</taxon>
        <taxon>Litorivita</taxon>
    </lineage>
</organism>
<keyword evidence="4 6" id="KW-0808">Transferase</keyword>
<dbReference type="InterPro" id="IPR029063">
    <property type="entry name" value="SAM-dependent_MTases_sf"/>
</dbReference>
<dbReference type="Pfam" id="PF01795">
    <property type="entry name" value="Methyltransf_5"/>
    <property type="match status" value="1"/>
</dbReference>
<dbReference type="EC" id="2.1.1.199" evidence="6"/>
<evidence type="ECO:0000256" key="2">
    <source>
        <dbReference type="ARBA" id="ARBA00022552"/>
    </source>
</evidence>
<comment type="function">
    <text evidence="6">Specifically methylates the N4 position of cytidine in position 1402 (C1402) of 16S rRNA.</text>
</comment>
<dbReference type="InterPro" id="IPR002903">
    <property type="entry name" value="RsmH"/>
</dbReference>
<dbReference type="Gene3D" id="1.10.150.170">
    <property type="entry name" value="Putative methyltransferase TM0872, insert domain"/>
    <property type="match status" value="1"/>
</dbReference>
<comment type="subcellular location">
    <subcellularLocation>
        <location evidence="6">Cytoplasm</location>
    </subcellularLocation>
</comment>
<proteinExistence type="inferred from homology"/>
<comment type="similarity">
    <text evidence="1 6">Belongs to the methyltransferase superfamily. RsmH family.</text>
</comment>
<dbReference type="EMBL" id="QFVT01000003">
    <property type="protein sequence ID" value="PYC48608.1"/>
    <property type="molecule type" value="Genomic_DNA"/>
</dbReference>
<evidence type="ECO:0000313" key="8">
    <source>
        <dbReference type="EMBL" id="PYC48608.1"/>
    </source>
</evidence>
<evidence type="ECO:0000256" key="1">
    <source>
        <dbReference type="ARBA" id="ARBA00010396"/>
    </source>
</evidence>
<evidence type="ECO:0000256" key="3">
    <source>
        <dbReference type="ARBA" id="ARBA00022603"/>
    </source>
</evidence>